<comment type="caution">
    <text evidence="1">The sequence shown here is derived from an EMBL/GenBank/DDBJ whole genome shotgun (WGS) entry which is preliminary data.</text>
</comment>
<protein>
    <recommendedName>
        <fullName evidence="3">F-box domain-containing protein</fullName>
    </recommendedName>
</protein>
<name>A0A1V8TTX4_9PEZI</name>
<dbReference type="EMBL" id="NAJO01000001">
    <property type="protein sequence ID" value="OQO14816.1"/>
    <property type="molecule type" value="Genomic_DNA"/>
</dbReference>
<gene>
    <name evidence="1" type="ORF">B0A48_00198</name>
</gene>
<evidence type="ECO:0008006" key="3">
    <source>
        <dbReference type="Google" id="ProtNLM"/>
    </source>
</evidence>
<accession>A0A1V8TTX4</accession>
<evidence type="ECO:0000313" key="1">
    <source>
        <dbReference type="EMBL" id="OQO14816.1"/>
    </source>
</evidence>
<proteinExistence type="predicted"/>
<dbReference type="InParanoid" id="A0A1V8TTX4"/>
<keyword evidence="2" id="KW-1185">Reference proteome</keyword>
<reference evidence="2" key="1">
    <citation type="submission" date="2017-03" db="EMBL/GenBank/DDBJ databases">
        <title>Genomes of endolithic fungi from Antarctica.</title>
        <authorList>
            <person name="Coleine C."/>
            <person name="Masonjones S."/>
            <person name="Stajich J.E."/>
        </authorList>
    </citation>
    <scope>NUCLEOTIDE SEQUENCE [LARGE SCALE GENOMIC DNA]</scope>
    <source>
        <strain evidence="2">CCFEE 5527</strain>
    </source>
</reference>
<dbReference type="AlphaFoldDB" id="A0A1V8TTX4"/>
<evidence type="ECO:0000313" key="2">
    <source>
        <dbReference type="Proteomes" id="UP000192596"/>
    </source>
</evidence>
<sequence>MTSSVSNYDMNNKGHAALANCAARATTHDNTTLCEATKVEVAVEPATITYEAATTASSTNSSCRKRKRSSLFMATAQLKAPSRVIKTRSVAAREEYIRSCKPAQEVFGITELTEAILLKGLTIQKLYQLKRVSRFFKDTIEASIQLRKVMFLEPHCQDDHPNPRAFTSFNPLLLLDDCGLGKIRGLCHPQTPAIPDHMNAEITLGYTPLPEYGSYSEGPSSYVGRWDALGDCVGICSGGGKTAPCATRSWKRMRISAWSVPVHVCVYACLMRSEFIVLPPDSTLYDLICRVYECQGGGGGSKLIQESRGVYMKRLPEWWAARFG</sequence>
<dbReference type="Proteomes" id="UP000192596">
    <property type="component" value="Unassembled WGS sequence"/>
</dbReference>
<organism evidence="1 2">
    <name type="scientific">Cryoendolithus antarcticus</name>
    <dbReference type="NCBI Taxonomy" id="1507870"/>
    <lineage>
        <taxon>Eukaryota</taxon>
        <taxon>Fungi</taxon>
        <taxon>Dikarya</taxon>
        <taxon>Ascomycota</taxon>
        <taxon>Pezizomycotina</taxon>
        <taxon>Dothideomycetes</taxon>
        <taxon>Dothideomycetidae</taxon>
        <taxon>Cladosporiales</taxon>
        <taxon>Cladosporiaceae</taxon>
        <taxon>Cryoendolithus</taxon>
    </lineage>
</organism>